<feature type="compositionally biased region" description="Polar residues" evidence="1">
    <location>
        <begin position="9"/>
        <end position="46"/>
    </location>
</feature>
<reference evidence="2" key="1">
    <citation type="submission" date="2020-12" db="EMBL/GenBank/DDBJ databases">
        <title>Metabolic potential, ecology and presence of endohyphal bacteria is reflected in genomic diversity of Mucoromycotina.</title>
        <authorList>
            <person name="Muszewska A."/>
            <person name="Okrasinska A."/>
            <person name="Steczkiewicz K."/>
            <person name="Drgas O."/>
            <person name="Orlowska M."/>
            <person name="Perlinska-Lenart U."/>
            <person name="Aleksandrzak-Piekarczyk T."/>
            <person name="Szatraj K."/>
            <person name="Zielenkiewicz U."/>
            <person name="Pilsyk S."/>
            <person name="Malc E."/>
            <person name="Mieczkowski P."/>
            <person name="Kruszewska J.S."/>
            <person name="Biernat P."/>
            <person name="Pawlowska J."/>
        </authorList>
    </citation>
    <scope>NUCLEOTIDE SEQUENCE</scope>
    <source>
        <strain evidence="2">CBS 226.32</strain>
    </source>
</reference>
<feature type="compositionally biased region" description="Polar residues" evidence="1">
    <location>
        <begin position="54"/>
        <end position="64"/>
    </location>
</feature>
<dbReference type="AlphaFoldDB" id="A0A8H7RCN0"/>
<gene>
    <name evidence="2" type="ORF">INT46_003202</name>
</gene>
<dbReference type="EMBL" id="JAEPRC010000132">
    <property type="protein sequence ID" value="KAG2207283.1"/>
    <property type="molecule type" value="Genomic_DNA"/>
</dbReference>
<sequence>MMQEIKKSSPANTSPEVAPTLNVSPSPAHASISQDPNSMEIDSNSLELPPPATVTGSRSTLSKANVDKLQSTVNQLTIDTTLASAKASTLTGAARRAAVVL</sequence>
<evidence type="ECO:0000313" key="2">
    <source>
        <dbReference type="EMBL" id="KAG2207283.1"/>
    </source>
</evidence>
<name>A0A8H7RCN0_9FUNG</name>
<comment type="caution">
    <text evidence="2">The sequence shown here is derived from an EMBL/GenBank/DDBJ whole genome shotgun (WGS) entry which is preliminary data.</text>
</comment>
<proteinExistence type="predicted"/>
<evidence type="ECO:0000256" key="1">
    <source>
        <dbReference type="SAM" id="MobiDB-lite"/>
    </source>
</evidence>
<organism evidence="2 3">
    <name type="scientific">Mucor plumbeus</name>
    <dbReference type="NCBI Taxonomy" id="97098"/>
    <lineage>
        <taxon>Eukaryota</taxon>
        <taxon>Fungi</taxon>
        <taxon>Fungi incertae sedis</taxon>
        <taxon>Mucoromycota</taxon>
        <taxon>Mucoromycotina</taxon>
        <taxon>Mucoromycetes</taxon>
        <taxon>Mucorales</taxon>
        <taxon>Mucorineae</taxon>
        <taxon>Mucoraceae</taxon>
        <taxon>Mucor</taxon>
    </lineage>
</organism>
<accession>A0A8H7RCN0</accession>
<keyword evidence="3" id="KW-1185">Reference proteome</keyword>
<dbReference type="Proteomes" id="UP000650833">
    <property type="component" value="Unassembled WGS sequence"/>
</dbReference>
<evidence type="ECO:0000313" key="3">
    <source>
        <dbReference type="Proteomes" id="UP000650833"/>
    </source>
</evidence>
<feature type="region of interest" description="Disordered" evidence="1">
    <location>
        <begin position="1"/>
        <end position="64"/>
    </location>
</feature>
<protein>
    <submittedName>
        <fullName evidence="2">Uncharacterized protein</fullName>
    </submittedName>
</protein>